<feature type="binding site" evidence="8">
    <location>
        <position position="275"/>
    </location>
    <ligand>
        <name>Mn(2+)</name>
        <dbReference type="ChEBI" id="CHEBI:29035"/>
        <label>2</label>
    </ligand>
</feature>
<comment type="catalytic activity">
    <reaction evidence="1 8">
        <text>Release of an N-terminal amino acid, Xaa-|-Yaa-, in which Xaa is preferably Leu, but may be other amino acids including Pro although not Arg or Lys, and Yaa may be Pro. Amino acid amides and methyl esters are also readily hydrolyzed, but rates on arylamides are exceedingly low.</text>
        <dbReference type="EC" id="3.4.11.1"/>
    </reaction>
</comment>
<dbReference type="EC" id="3.4.11.10" evidence="8"/>
<dbReference type="InterPro" id="IPR043472">
    <property type="entry name" value="Macro_dom-like"/>
</dbReference>
<dbReference type="PANTHER" id="PTHR11963:SF23">
    <property type="entry name" value="CYTOSOL AMINOPEPTIDASE"/>
    <property type="match status" value="1"/>
</dbReference>
<evidence type="ECO:0000256" key="2">
    <source>
        <dbReference type="ARBA" id="ARBA00000967"/>
    </source>
</evidence>
<evidence type="ECO:0000256" key="7">
    <source>
        <dbReference type="ARBA" id="ARBA00049972"/>
    </source>
</evidence>
<keyword evidence="4 8" id="KW-0031">Aminopeptidase</keyword>
<protein>
    <recommendedName>
        <fullName evidence="8">Probable cytosol aminopeptidase</fullName>
        <ecNumber evidence="8">3.4.11.1</ecNumber>
    </recommendedName>
    <alternativeName>
        <fullName evidence="8">Leucine aminopeptidase</fullName>
        <shortName evidence="8">LAP</shortName>
        <ecNumber evidence="8">3.4.11.10</ecNumber>
    </alternativeName>
    <alternativeName>
        <fullName evidence="8">Leucyl aminopeptidase</fullName>
    </alternativeName>
</protein>
<feature type="binding site" evidence="8">
    <location>
        <position position="357"/>
    </location>
    <ligand>
        <name>Mn(2+)</name>
        <dbReference type="ChEBI" id="CHEBI:29035"/>
        <label>1</label>
    </ligand>
</feature>
<evidence type="ECO:0000256" key="5">
    <source>
        <dbReference type="ARBA" id="ARBA00022670"/>
    </source>
</evidence>
<dbReference type="GO" id="GO:0030145">
    <property type="term" value="F:manganese ion binding"/>
    <property type="evidence" value="ECO:0007669"/>
    <property type="project" value="UniProtKB-UniRule"/>
</dbReference>
<organism evidence="10 11">
    <name type="scientific">Compostimonas suwonensis</name>
    <dbReference type="NCBI Taxonomy" id="1048394"/>
    <lineage>
        <taxon>Bacteria</taxon>
        <taxon>Bacillati</taxon>
        <taxon>Actinomycetota</taxon>
        <taxon>Actinomycetes</taxon>
        <taxon>Micrococcales</taxon>
        <taxon>Microbacteriaceae</taxon>
        <taxon>Compostimonas</taxon>
    </lineage>
</organism>
<dbReference type="SUPFAM" id="SSF52949">
    <property type="entry name" value="Macro domain-like"/>
    <property type="match status" value="1"/>
</dbReference>
<comment type="caution">
    <text evidence="10">The sequence shown here is derived from an EMBL/GenBank/DDBJ whole genome shotgun (WGS) entry which is preliminary data.</text>
</comment>
<comment type="similarity">
    <text evidence="3 8">Belongs to the peptidase M17 family.</text>
</comment>
<proteinExistence type="inferred from homology"/>
<dbReference type="InterPro" id="IPR023042">
    <property type="entry name" value="Peptidase_M17_leu_NH2_pept"/>
</dbReference>
<feature type="binding site" evidence="8">
    <location>
        <position position="298"/>
    </location>
    <ligand>
        <name>Mn(2+)</name>
        <dbReference type="ChEBI" id="CHEBI:29035"/>
        <label>2</label>
    </ligand>
</feature>
<evidence type="ECO:0000256" key="6">
    <source>
        <dbReference type="ARBA" id="ARBA00022801"/>
    </source>
</evidence>
<dbReference type="InterPro" id="IPR000819">
    <property type="entry name" value="Peptidase_M17_C"/>
</dbReference>
<dbReference type="Gene3D" id="3.40.630.10">
    <property type="entry name" value="Zn peptidases"/>
    <property type="match status" value="1"/>
</dbReference>
<feature type="domain" description="Cytosol aminopeptidase" evidence="9">
    <location>
        <begin position="355"/>
        <end position="362"/>
    </location>
</feature>
<feature type="active site" evidence="8">
    <location>
        <position position="361"/>
    </location>
</feature>
<evidence type="ECO:0000259" key="9">
    <source>
        <dbReference type="PROSITE" id="PS00631"/>
    </source>
</evidence>
<feature type="binding site" evidence="8">
    <location>
        <position position="280"/>
    </location>
    <ligand>
        <name>Mn(2+)</name>
        <dbReference type="ChEBI" id="CHEBI:29035"/>
        <label>1</label>
    </ligand>
</feature>
<dbReference type="GO" id="GO:0070006">
    <property type="term" value="F:metalloaminopeptidase activity"/>
    <property type="evidence" value="ECO:0007669"/>
    <property type="project" value="InterPro"/>
</dbReference>
<dbReference type="PROSITE" id="PS00631">
    <property type="entry name" value="CYTOSOL_AP"/>
    <property type="match status" value="1"/>
</dbReference>
<name>A0A2M9BBJ5_9MICO</name>
<accession>A0A2M9BBJ5</accession>
<comment type="subcellular location">
    <subcellularLocation>
        <location evidence="8">Cytoplasm</location>
    </subcellularLocation>
</comment>
<feature type="active site" evidence="8">
    <location>
        <position position="287"/>
    </location>
</feature>
<keyword evidence="8" id="KW-0464">Manganese</keyword>
<dbReference type="InterPro" id="IPR011356">
    <property type="entry name" value="Leucine_aapep/pepB"/>
</dbReference>
<reference evidence="10 11" key="1">
    <citation type="submission" date="2017-11" db="EMBL/GenBank/DDBJ databases">
        <title>Genomic Encyclopedia of Archaeal and Bacterial Type Strains, Phase II (KMG-II): From Individual Species to Whole Genera.</title>
        <authorList>
            <person name="Goeker M."/>
        </authorList>
    </citation>
    <scope>NUCLEOTIDE SEQUENCE [LARGE SCALE GENOMIC DNA]</scope>
    <source>
        <strain evidence="10 11">DSM 25625</strain>
    </source>
</reference>
<keyword evidence="6 8" id="KW-0378">Hydrolase</keyword>
<evidence type="ECO:0000256" key="4">
    <source>
        <dbReference type="ARBA" id="ARBA00022438"/>
    </source>
</evidence>
<keyword evidence="5 8" id="KW-0645">Protease</keyword>
<dbReference type="GO" id="GO:0006508">
    <property type="term" value="P:proteolysis"/>
    <property type="evidence" value="ECO:0007669"/>
    <property type="project" value="UniProtKB-KW"/>
</dbReference>
<comment type="catalytic activity">
    <reaction evidence="2 8">
        <text>Release of an N-terminal amino acid, preferentially leucine, but not glutamic or aspartic acids.</text>
        <dbReference type="EC" id="3.4.11.10"/>
    </reaction>
</comment>
<evidence type="ECO:0000256" key="8">
    <source>
        <dbReference type="HAMAP-Rule" id="MF_00181"/>
    </source>
</evidence>
<dbReference type="HAMAP" id="MF_00181">
    <property type="entry name" value="Cytosol_peptidase_M17"/>
    <property type="match status" value="1"/>
</dbReference>
<evidence type="ECO:0000313" key="11">
    <source>
        <dbReference type="Proteomes" id="UP000230161"/>
    </source>
</evidence>
<comment type="cofactor">
    <cofactor evidence="8">
        <name>Mn(2+)</name>
        <dbReference type="ChEBI" id="CHEBI:29035"/>
    </cofactor>
    <text evidence="8">Binds 2 manganese ions per subunit.</text>
</comment>
<dbReference type="SUPFAM" id="SSF53187">
    <property type="entry name" value="Zn-dependent exopeptidases"/>
    <property type="match status" value="1"/>
</dbReference>
<evidence type="ECO:0000256" key="1">
    <source>
        <dbReference type="ARBA" id="ARBA00000135"/>
    </source>
</evidence>
<evidence type="ECO:0000313" key="10">
    <source>
        <dbReference type="EMBL" id="PJJ55325.1"/>
    </source>
</evidence>
<dbReference type="Pfam" id="PF00883">
    <property type="entry name" value="Peptidase_M17"/>
    <property type="match status" value="1"/>
</dbReference>
<feature type="binding site" evidence="8">
    <location>
        <position position="359"/>
    </location>
    <ligand>
        <name>Mn(2+)</name>
        <dbReference type="ChEBI" id="CHEBI:29035"/>
        <label>1</label>
    </ligand>
</feature>
<dbReference type="Pfam" id="PF02789">
    <property type="entry name" value="Peptidase_M17_N"/>
    <property type="match status" value="1"/>
</dbReference>
<dbReference type="InterPro" id="IPR008283">
    <property type="entry name" value="Peptidase_M17_N"/>
</dbReference>
<dbReference type="CDD" id="cd00433">
    <property type="entry name" value="Peptidase_M17"/>
    <property type="match status" value="1"/>
</dbReference>
<dbReference type="PRINTS" id="PR00481">
    <property type="entry name" value="LAMNOPPTDASE"/>
</dbReference>
<feature type="binding site" evidence="8">
    <location>
        <position position="359"/>
    </location>
    <ligand>
        <name>Mn(2+)</name>
        <dbReference type="ChEBI" id="CHEBI:29035"/>
        <label>2</label>
    </ligand>
</feature>
<dbReference type="GO" id="GO:0005737">
    <property type="term" value="C:cytoplasm"/>
    <property type="evidence" value="ECO:0007669"/>
    <property type="project" value="UniProtKB-SubCell"/>
</dbReference>
<keyword evidence="11" id="KW-1185">Reference proteome</keyword>
<dbReference type="EMBL" id="PGFB01000006">
    <property type="protein sequence ID" value="PJJ55325.1"/>
    <property type="molecule type" value="Genomic_DNA"/>
</dbReference>
<dbReference type="PANTHER" id="PTHR11963">
    <property type="entry name" value="LEUCINE AMINOPEPTIDASE-RELATED"/>
    <property type="match status" value="1"/>
</dbReference>
<dbReference type="Gene3D" id="3.40.220.10">
    <property type="entry name" value="Leucine Aminopeptidase, subunit E, domain 1"/>
    <property type="match status" value="1"/>
</dbReference>
<dbReference type="NCBIfam" id="NF002073">
    <property type="entry name" value="PRK00913.1-2"/>
    <property type="match status" value="1"/>
</dbReference>
<sequence length="519" mass="52475">MACMTAPTLTTHTTDPLGSTAEVLVIAASSSPAGVVVHSIVEAQDVAEQLSALGFSGSADELLRLPAPRGSARSWAVIGLGRAPDANALRSAAGSAVRQLAGAASVAFAVPVADGTELGALLEGAALGSYSFTRYRSASTAAAKTPVGEITVFVDGAPDGADDGAEAGLPGPDALSRLAARASIAAEAIATVKDLVNIAPSDLYPDALARFAVDLAAGLPDGLPLDVRVWDESQLEADGFGGILGVGQGSSRPPRLVKVSYAPSGASSHLALVGKGITFDTGGLSLKPPASMVGMKYDMTGAATVLAVTVAAARLALPIRITAWLCIAENMPSGSATRPNDVLTIRGGRTVEVLNTDAEGRLVMADGLVAASEEHPDHIIDVATLTGAQTVALGTRYAGVMGDDALVAQVIAAASAAGETMWPMPLPAELRSILSSDVADIANAKPGNPAAGMLVAGVFLREFVGRTGEGDDAPRIPWAHLDIAGPANNKDSAYGFTGKGPTGIAVRTLLELSEELSRR</sequence>
<keyword evidence="8" id="KW-0479">Metal-binding</keyword>
<dbReference type="AlphaFoldDB" id="A0A2M9BBJ5"/>
<gene>
    <name evidence="8" type="primary">pepA</name>
    <name evidence="10" type="ORF">CLV54_3215</name>
</gene>
<evidence type="ECO:0000256" key="3">
    <source>
        <dbReference type="ARBA" id="ARBA00009528"/>
    </source>
</evidence>
<feature type="binding site" evidence="8">
    <location>
        <position position="280"/>
    </location>
    <ligand>
        <name>Mn(2+)</name>
        <dbReference type="ChEBI" id="CHEBI:29035"/>
        <label>2</label>
    </ligand>
</feature>
<dbReference type="EC" id="3.4.11.1" evidence="8"/>
<keyword evidence="8" id="KW-0963">Cytoplasm</keyword>
<comment type="function">
    <text evidence="7 8">Presumably involved in the processing and regular turnover of intracellular proteins. Catalyzes the removal of unsubstituted N-terminal amino acids from various peptides.</text>
</comment>
<dbReference type="Proteomes" id="UP000230161">
    <property type="component" value="Unassembled WGS sequence"/>
</dbReference>